<dbReference type="EMBL" id="CP015899">
    <property type="protein sequence ID" value="ARE28358.1"/>
    <property type="molecule type" value="Genomic_DNA"/>
</dbReference>
<protein>
    <recommendedName>
        <fullName evidence="3">Membrane protein 6-pyruvoyl-tetrahydropterin synthase-related domain-containing protein</fullName>
    </recommendedName>
</protein>
<evidence type="ECO:0000313" key="1">
    <source>
        <dbReference type="EMBL" id="ARE28358.1"/>
    </source>
</evidence>
<reference evidence="1 2" key="1">
    <citation type="journal article" date="2017" name="BMC Genomics">
        <title>Comparative and functional genomics of the Lactococcus lactis taxon; insights into evolution and niche adaptation.</title>
        <authorList>
            <person name="Kelleher P."/>
            <person name="Bottacini F."/>
            <person name="Mahony J."/>
            <person name="Kilcawley K.N."/>
            <person name="van Sinderen D."/>
        </authorList>
    </citation>
    <scope>NUCLEOTIDE SEQUENCE [LARGE SCALE GENOMIC DNA]</scope>
    <source>
        <strain evidence="1 2">JM1</strain>
    </source>
</reference>
<gene>
    <name evidence="1" type="ORF">LLJM1_0982</name>
</gene>
<evidence type="ECO:0000313" key="2">
    <source>
        <dbReference type="Proteomes" id="UP000191806"/>
    </source>
</evidence>
<evidence type="ECO:0008006" key="3">
    <source>
        <dbReference type="Google" id="ProtNLM"/>
    </source>
</evidence>
<accession>A0A1V0PH33</accession>
<dbReference type="AlphaFoldDB" id="A0A1V0PH33"/>
<organism evidence="1 2">
    <name type="scientific">Lactococcus lactis subsp. cremoris</name>
    <name type="common">Streptococcus cremoris</name>
    <dbReference type="NCBI Taxonomy" id="1359"/>
    <lineage>
        <taxon>Bacteria</taxon>
        <taxon>Bacillati</taxon>
        <taxon>Bacillota</taxon>
        <taxon>Bacilli</taxon>
        <taxon>Lactobacillales</taxon>
        <taxon>Streptococcaceae</taxon>
        <taxon>Lactococcus</taxon>
    </lineage>
</organism>
<dbReference type="Proteomes" id="UP000191806">
    <property type="component" value="Chromosome"/>
</dbReference>
<name>A0A1V0PH33_LACLC</name>
<proteinExistence type="predicted"/>
<dbReference type="RefSeq" id="WP_032949936.1">
    <property type="nucleotide sequence ID" value="NZ_CP015899.2"/>
</dbReference>
<sequence length="614" mass="69649">MERLEKRGQGLENFKKYNFVFYIIILFITILATFPFYRGNFHAGNDFSFNYARVMSTISALKDGQVIPQFDPNALSGFGYAWNEFYGPLPTYFISVIKFIVKSWSLSFALFYSLCLFISGVLIFNFSSFLLKDHTNSKLFGLLAVALFTFSNSTYINLYYYANPSQPLALLVVILLFWGMTKMFNKRSFAAFLMVAFGAAGLPLSHTVTTICTLPFVLLYLLFLLIKKGNLKEKIKIIGLGFLSVISAIGLSAFFLFPLLENLTSGIYNVSNSDFSRSFGWNNIAYFQGKWEPLYKIEFSYYKFPSLLFVFIVLFIFIFSLINFKKTNAKYSLIFSCFSLVLVLMQLPIFPWKLFSVFTIVQDPARFSTLFGLFSALSLVLILPILLDKISGKTSYYLTISLLVIFSILGFTEFRNRIQKGSQPLFASAQSLLNKTPFNYMENPDSIAIGEYLPQVIGSHNQPYENTIQQFYKDKNVYGMRNQAMTYLSQRGKLPEGLAKSIQISDYSKKGSHVTFTATTGSKSAGVEIPEIYYKGFIAFTKEENKKIKLTSQISKNGFLEIKVPAKFSGKIYSCFAMSSATKYGGLLSLLTFVSLLIILSTKTFRKSKLSKDK</sequence>